<dbReference type="OrthoDB" id="189743at2"/>
<protein>
    <submittedName>
        <fullName evidence="5">SAM-dependent methyltransferase</fullName>
    </submittedName>
</protein>
<dbReference type="PANTHER" id="PTHR43464">
    <property type="entry name" value="METHYLTRANSFERASE"/>
    <property type="match status" value="1"/>
</dbReference>
<dbReference type="GO" id="GO:0032259">
    <property type="term" value="P:methylation"/>
    <property type="evidence" value="ECO:0007669"/>
    <property type="project" value="UniProtKB-KW"/>
</dbReference>
<evidence type="ECO:0000256" key="1">
    <source>
        <dbReference type="ARBA" id="ARBA00022603"/>
    </source>
</evidence>
<dbReference type="STRING" id="1912961.BU204_12060"/>
<name>A0A1Q8CSM5_9PSEU</name>
<dbReference type="Pfam" id="PF13649">
    <property type="entry name" value="Methyltransf_25"/>
    <property type="match status" value="1"/>
</dbReference>
<dbReference type="CDD" id="cd02440">
    <property type="entry name" value="AdoMet_MTases"/>
    <property type="match status" value="1"/>
</dbReference>
<dbReference type="AlphaFoldDB" id="A0A1Q8CSM5"/>
<evidence type="ECO:0000313" key="6">
    <source>
        <dbReference type="Proteomes" id="UP000185596"/>
    </source>
</evidence>
<dbReference type="InterPro" id="IPR029063">
    <property type="entry name" value="SAM-dependent_MTases_sf"/>
</dbReference>
<dbReference type="Proteomes" id="UP000185596">
    <property type="component" value="Unassembled WGS sequence"/>
</dbReference>
<dbReference type="GO" id="GO:0008168">
    <property type="term" value="F:methyltransferase activity"/>
    <property type="evidence" value="ECO:0007669"/>
    <property type="project" value="UniProtKB-KW"/>
</dbReference>
<sequence length="244" mass="26835">MHDPRPAFDDRYATIYDLIYQGRGKDYAAEAAELTRLITSRRPDASSLVDVACGTGLHLRAFADLFEHVQGVELSEDMLTIAKGRLPFVPLHVGDMREFDLGRTFDAVTCLFAAVGHMRTLEELGKAASRLVAHLVPGGVVIVEPWWFPDNFLPNYVGGDIVERDGYTIARVSHTTAKGLVTTMTVHYVVATPEQGPHHFTNTVVNTLFTREEYENALRAAGCASVEYIVDGPSGRGRFVGVRG</sequence>
<dbReference type="EMBL" id="MSIE01000018">
    <property type="protein sequence ID" value="OLF17346.1"/>
    <property type="molecule type" value="Genomic_DNA"/>
</dbReference>
<keyword evidence="3" id="KW-0949">S-adenosyl-L-methionine</keyword>
<keyword evidence="1 5" id="KW-0489">Methyltransferase</keyword>
<gene>
    <name evidence="5" type="ORF">BU204_12060</name>
</gene>
<dbReference type="RefSeq" id="WP_075125720.1">
    <property type="nucleotide sequence ID" value="NZ_MSIE01000018.1"/>
</dbReference>
<proteinExistence type="predicted"/>
<feature type="domain" description="Methyltransferase" evidence="4">
    <location>
        <begin position="49"/>
        <end position="139"/>
    </location>
</feature>
<dbReference type="InterPro" id="IPR041698">
    <property type="entry name" value="Methyltransf_25"/>
</dbReference>
<organism evidence="5 6">
    <name type="scientific">Actinophytocola xanthii</name>
    <dbReference type="NCBI Taxonomy" id="1912961"/>
    <lineage>
        <taxon>Bacteria</taxon>
        <taxon>Bacillati</taxon>
        <taxon>Actinomycetota</taxon>
        <taxon>Actinomycetes</taxon>
        <taxon>Pseudonocardiales</taxon>
        <taxon>Pseudonocardiaceae</taxon>
    </lineage>
</organism>
<keyword evidence="2 5" id="KW-0808">Transferase</keyword>
<keyword evidence="6" id="KW-1185">Reference proteome</keyword>
<evidence type="ECO:0000256" key="2">
    <source>
        <dbReference type="ARBA" id="ARBA00022679"/>
    </source>
</evidence>
<evidence type="ECO:0000313" key="5">
    <source>
        <dbReference type="EMBL" id="OLF17346.1"/>
    </source>
</evidence>
<evidence type="ECO:0000256" key="3">
    <source>
        <dbReference type="ARBA" id="ARBA00022691"/>
    </source>
</evidence>
<dbReference type="Gene3D" id="2.20.130.10">
    <property type="entry name" value="CAC2371-like domains"/>
    <property type="match status" value="1"/>
</dbReference>
<dbReference type="SUPFAM" id="SSF53335">
    <property type="entry name" value="S-adenosyl-L-methionine-dependent methyltransferases"/>
    <property type="match status" value="1"/>
</dbReference>
<evidence type="ECO:0000259" key="4">
    <source>
        <dbReference type="Pfam" id="PF13649"/>
    </source>
</evidence>
<reference evidence="5 6" key="1">
    <citation type="submission" date="2016-12" db="EMBL/GenBank/DDBJ databases">
        <title>The draft genome sequence of Actinophytocola sp. 11-183.</title>
        <authorList>
            <person name="Wang W."/>
            <person name="Yuan L."/>
        </authorList>
    </citation>
    <scope>NUCLEOTIDE SEQUENCE [LARGE SCALE GENOMIC DNA]</scope>
    <source>
        <strain evidence="5 6">11-183</strain>
    </source>
</reference>
<accession>A0A1Q8CSM5</accession>
<dbReference type="PANTHER" id="PTHR43464:SF19">
    <property type="entry name" value="UBIQUINONE BIOSYNTHESIS O-METHYLTRANSFERASE, MITOCHONDRIAL"/>
    <property type="match status" value="1"/>
</dbReference>
<dbReference type="Gene3D" id="3.40.50.150">
    <property type="entry name" value="Vaccinia Virus protein VP39"/>
    <property type="match status" value="1"/>
</dbReference>
<comment type="caution">
    <text evidence="5">The sequence shown here is derived from an EMBL/GenBank/DDBJ whole genome shotgun (WGS) entry which is preliminary data.</text>
</comment>